<evidence type="ECO:0000256" key="1">
    <source>
        <dbReference type="SAM" id="Phobius"/>
    </source>
</evidence>
<dbReference type="GeneID" id="78363308"/>
<dbReference type="EMBL" id="NHMP01000001">
    <property type="protein sequence ID" value="OXE51102.1"/>
    <property type="molecule type" value="Genomic_DNA"/>
</dbReference>
<keyword evidence="3" id="KW-1185">Reference proteome</keyword>
<dbReference type="AlphaFoldDB" id="A0A227KRH5"/>
<reference evidence="3" key="1">
    <citation type="submission" date="2017-05" db="EMBL/GenBank/DDBJ databases">
        <title>Improved OligoMM genomes.</title>
        <authorList>
            <person name="Garzetti D."/>
        </authorList>
    </citation>
    <scope>NUCLEOTIDE SEQUENCE [LARGE SCALE GENOMIC DNA]</scope>
    <source>
        <strain evidence="3">YL45</strain>
    </source>
</reference>
<sequence length="97" mass="11099">MHYSENKSHLIPKRLDAPPRFLLWDFDTVAAGFAGIGIGIIANNMPLGLLFSIAFVWAWVRTKAGRHPAYGFHFLYWHLPMNPFKRMPASARRTFIG</sequence>
<keyword evidence="1" id="KW-0812">Transmembrane</keyword>
<dbReference type="Proteomes" id="UP000214610">
    <property type="component" value="Unassembled WGS sequence"/>
</dbReference>
<keyword evidence="1" id="KW-1133">Transmembrane helix</keyword>
<comment type="caution">
    <text evidence="2">The sequence shown here is derived from an EMBL/GenBank/DDBJ whole genome shotgun (WGS) entry which is preliminary data.</text>
</comment>
<feature type="transmembrane region" description="Helical" evidence="1">
    <location>
        <begin position="47"/>
        <end position="64"/>
    </location>
</feature>
<evidence type="ECO:0000313" key="2">
    <source>
        <dbReference type="EMBL" id="OXE51102.1"/>
    </source>
</evidence>
<protein>
    <submittedName>
        <fullName evidence="2">Type IV conjugative transfer system protein TraL</fullName>
    </submittedName>
</protein>
<organism evidence="2 3">
    <name type="scientific">Turicimonas muris</name>
    <dbReference type="NCBI Taxonomy" id="1796652"/>
    <lineage>
        <taxon>Bacteria</taxon>
        <taxon>Pseudomonadati</taxon>
        <taxon>Pseudomonadota</taxon>
        <taxon>Betaproteobacteria</taxon>
        <taxon>Burkholderiales</taxon>
        <taxon>Sutterellaceae</taxon>
        <taxon>Turicimonas</taxon>
    </lineage>
</organism>
<proteinExistence type="predicted"/>
<dbReference type="InterPro" id="IPR009838">
    <property type="entry name" value="T4SS_TraL"/>
</dbReference>
<dbReference type="Pfam" id="PF07178">
    <property type="entry name" value="TraL"/>
    <property type="match status" value="1"/>
</dbReference>
<evidence type="ECO:0000313" key="3">
    <source>
        <dbReference type="Proteomes" id="UP000214610"/>
    </source>
</evidence>
<keyword evidence="1" id="KW-0472">Membrane</keyword>
<name>A0A227KRH5_9BURK</name>
<dbReference type="RefSeq" id="WP_066591174.1">
    <property type="nucleotide sequence ID" value="NZ_CAJTBZ010000018.1"/>
</dbReference>
<gene>
    <name evidence="2" type="ORF">ADH67_02065</name>
</gene>
<accession>A0A227KRH5</accession>
<dbReference type="NCBIfam" id="TIGR02762">
    <property type="entry name" value="TraL_TIGR"/>
    <property type="match status" value="1"/>
</dbReference>
<dbReference type="GO" id="GO:0019867">
    <property type="term" value="C:outer membrane"/>
    <property type="evidence" value="ECO:0007669"/>
    <property type="project" value="InterPro"/>
</dbReference>